<dbReference type="GO" id="GO:0009313">
    <property type="term" value="P:oligosaccharide catabolic process"/>
    <property type="evidence" value="ECO:0007669"/>
    <property type="project" value="TreeGrafter"/>
</dbReference>
<dbReference type="Pfam" id="PF01074">
    <property type="entry name" value="Glyco_hydro_38N"/>
    <property type="match status" value="1"/>
</dbReference>
<keyword evidence="5" id="KW-1185">Reference proteome</keyword>
<dbReference type="PANTHER" id="PTHR46017">
    <property type="entry name" value="ALPHA-MANNOSIDASE 2C1"/>
    <property type="match status" value="1"/>
</dbReference>
<proteinExistence type="inferred from homology"/>
<evidence type="ECO:0000313" key="4">
    <source>
        <dbReference type="EMBL" id="USV59315.1"/>
    </source>
</evidence>
<dbReference type="SUPFAM" id="SSF88713">
    <property type="entry name" value="Glycoside hydrolase/deacetylase"/>
    <property type="match status" value="1"/>
</dbReference>
<evidence type="ECO:0000256" key="1">
    <source>
        <dbReference type="ARBA" id="ARBA00009792"/>
    </source>
</evidence>
<feature type="domain" description="Glycoside hydrolase family 38 N-terminal" evidence="2">
    <location>
        <begin position="6"/>
        <end position="273"/>
    </location>
</feature>
<evidence type="ECO:0000259" key="3">
    <source>
        <dbReference type="Pfam" id="PF07748"/>
    </source>
</evidence>
<dbReference type="Pfam" id="PF07748">
    <property type="entry name" value="Glyco_hydro_38C"/>
    <property type="match status" value="1"/>
</dbReference>
<dbReference type="RefSeq" id="WP_252996252.1">
    <property type="nucleotide sequence ID" value="NZ_CP099717.1"/>
</dbReference>
<accession>A0AAE9SDT5</accession>
<name>A0AAE9SDT5_9GAMM</name>
<feature type="domain" description="Glycosyl hydrolase family 38 C-terminal" evidence="3">
    <location>
        <begin position="494"/>
        <end position="711"/>
    </location>
</feature>
<dbReference type="InterPro" id="IPR011013">
    <property type="entry name" value="Gal_mutarotase_sf_dom"/>
</dbReference>
<dbReference type="Gene3D" id="3.20.110.10">
    <property type="entry name" value="Glycoside hydrolase 38, N terminal domain"/>
    <property type="match status" value="1"/>
</dbReference>
<dbReference type="GO" id="GO:0006013">
    <property type="term" value="P:mannose metabolic process"/>
    <property type="evidence" value="ECO:0007669"/>
    <property type="project" value="InterPro"/>
</dbReference>
<dbReference type="InterPro" id="IPR011330">
    <property type="entry name" value="Glyco_hydro/deAcase_b/a-brl"/>
</dbReference>
<dbReference type="PANTHER" id="PTHR46017:SF2">
    <property type="entry name" value="MANNOSYLGLYCERATE HYDROLASE"/>
    <property type="match status" value="1"/>
</dbReference>
<dbReference type="InterPro" id="IPR027291">
    <property type="entry name" value="Glyco_hydro_38_N_sf"/>
</dbReference>
<reference evidence="4" key="1">
    <citation type="submission" date="2022-06" db="EMBL/GenBank/DDBJ databases">
        <title>Complete Genome of Aeromonas sp. Strain SOD01 Isolated from an Urban Freshwater Stream.</title>
        <authorList>
            <person name="Williams L.E."/>
            <person name="Brysgel T."/>
            <person name="Capestro E.M."/>
            <person name="Foltz G.V."/>
            <person name="Gardner A.E."/>
            <person name="Ingrassia J."/>
            <person name="Peterson E."/>
            <person name="Arruda J."/>
            <person name="Flaherty I."/>
            <person name="Hunt M."/>
            <person name="Pappas G."/>
            <person name="Ramsaran S."/>
            <person name="Rocha M."/>
        </authorList>
    </citation>
    <scope>NUCLEOTIDE SEQUENCE</scope>
    <source>
        <strain evidence="4">SOD01</strain>
    </source>
</reference>
<dbReference type="GO" id="GO:0004559">
    <property type="term" value="F:alpha-mannosidase activity"/>
    <property type="evidence" value="ECO:0007669"/>
    <property type="project" value="InterPro"/>
</dbReference>
<dbReference type="InterPro" id="IPR000602">
    <property type="entry name" value="Glyco_hydro_38_N"/>
</dbReference>
<dbReference type="InterPro" id="IPR011682">
    <property type="entry name" value="Glyco_hydro_38_C"/>
</dbReference>
<dbReference type="Gene3D" id="1.20.1270.50">
    <property type="entry name" value="Glycoside hydrolase family 38, central domain"/>
    <property type="match status" value="1"/>
</dbReference>
<evidence type="ECO:0000259" key="2">
    <source>
        <dbReference type="Pfam" id="PF01074"/>
    </source>
</evidence>
<comment type="similarity">
    <text evidence="1">Belongs to the glycosyl hydrolase 38 family.</text>
</comment>
<sequence length="881" mass="100130">MKKLGHVVYQTHWDNEWYFTDRESQVQLVYHMRETIKMLEEGAVDHFLLDGQTAIVEDYLAVCPEDRGRLEALIKAQRLFIGPWHTQTETFAVSGEAMINNLRLGIEYANSLGGSSMVSYLPDSFGHPVDFPQIFNGVGITKFSFRRGMGDKHKLPTEFFWEGPGESRVITNVLIDGYGWSYDPFFSGKLLSKELASECKTNTMTPLKLIANKSPFDEFLLTMGNDQTPIRPDFKEKLAQYNDESDEYHFVETTFEKYFERLQAVCGDKLPVYYGEFLDTQYSRVHKSINSVRYDIKQLQDKIERLMTYNVQPLMAMADKLGLPWEQGLVDEIWRLLARAQTHSVCTNTDRTNARIFERLKMAHELAESTHVYLLRKLALSCDIQAGRSPLILVNTLPERSELVARYRVFTKQEEFSLWYEGEQVAYSVIAQERDYGGIWRKDESQHDPAKYHYLTEIEVAISLPALGYKVLEVDDSLGSCCRTLPSALSGTAIENACYKLEMKDGVLNLTDSRLNQTFTEILSFENDGDAGDNYDHCPPEQDWCIALGLEQADVQVVRHAQSEVMTLTGEWRVPHGLESRAKGCAEQVLPFVLELALKQDADLIELTLSVDNRSKNHRLRLLVNSQIASRFSRAGTPFFEVARDTQPAELADWREKGFVEEPTTTEPLLNHVSLIGDAHYASVFTQGCKEYQVVGADFDRLAITLFRSCGHFGLPDLPRRPGRASGLAEKIIATPDSQLLKPLTFHLALHMGERYQANQIRRRYVNFAKSNGYYHEQSLSRTGEFNISYFHTNPLDFKVPNQFSLGELMGTEAVFSTLLKNREGGYLLRLYNSEDSVIQVGELRSDIGMKVVSSANLLGRTTTENIVTLKSGQLNSYVIG</sequence>
<dbReference type="GO" id="GO:0030246">
    <property type="term" value="F:carbohydrate binding"/>
    <property type="evidence" value="ECO:0007669"/>
    <property type="project" value="InterPro"/>
</dbReference>
<evidence type="ECO:0008006" key="6">
    <source>
        <dbReference type="Google" id="ProtNLM"/>
    </source>
</evidence>
<protein>
    <recommendedName>
        <fullName evidence="6">Alpha-mannosidase</fullName>
    </recommendedName>
</protein>
<gene>
    <name evidence="4" type="ORF">NHF51_09355</name>
</gene>
<dbReference type="AlphaFoldDB" id="A0AAE9SDT5"/>
<organism evidence="4 5">
    <name type="scientific">Aeromonas encheleia</name>
    <dbReference type="NCBI Taxonomy" id="73010"/>
    <lineage>
        <taxon>Bacteria</taxon>
        <taxon>Pseudomonadati</taxon>
        <taxon>Pseudomonadota</taxon>
        <taxon>Gammaproteobacteria</taxon>
        <taxon>Aeromonadales</taxon>
        <taxon>Aeromonadaceae</taxon>
        <taxon>Aeromonas</taxon>
    </lineage>
</organism>
<dbReference type="InterPro" id="IPR037094">
    <property type="entry name" value="Glyco_hydro_38_cen_sf"/>
</dbReference>
<evidence type="ECO:0000313" key="5">
    <source>
        <dbReference type="Proteomes" id="UP001056890"/>
    </source>
</evidence>
<dbReference type="EMBL" id="CP099717">
    <property type="protein sequence ID" value="USV59315.1"/>
    <property type="molecule type" value="Genomic_DNA"/>
</dbReference>
<dbReference type="Proteomes" id="UP001056890">
    <property type="component" value="Chromosome"/>
</dbReference>
<dbReference type="Gene3D" id="2.70.98.30">
    <property type="entry name" value="Golgi alpha-mannosidase II, domain 4"/>
    <property type="match status" value="1"/>
</dbReference>
<dbReference type="SUPFAM" id="SSF74650">
    <property type="entry name" value="Galactose mutarotase-like"/>
    <property type="match status" value="1"/>
</dbReference>